<gene>
    <name evidence="1" type="ORF">SAMN05660874_00013</name>
</gene>
<sequence>MEVHTTNYRDTFIEVAADCPVAQAEEPPLRASPSVARVQFDMLVDAPYRYTSDDVVYESQGRRKGLSREEFFAKGQPCLRASPLTKRYGWGVHSDARGRIALVPAGSPEYRRFADDPDLAHVTAVRSRR</sequence>
<dbReference type="InterPro" id="IPR046155">
    <property type="entry name" value="DUF6157"/>
</dbReference>
<reference evidence="2" key="1">
    <citation type="submission" date="2016-10" db="EMBL/GenBank/DDBJ databases">
        <authorList>
            <person name="Varghese N."/>
            <person name="Submissions S."/>
        </authorList>
    </citation>
    <scope>NUCLEOTIDE SEQUENCE [LARGE SCALE GENOMIC DNA]</scope>
    <source>
        <strain evidence="2">DSM 44771</strain>
    </source>
</reference>
<dbReference type="Pfam" id="PF19654">
    <property type="entry name" value="DUF6157"/>
    <property type="match status" value="1"/>
</dbReference>
<organism evidence="1 2">
    <name type="scientific">Saccharopolyspora flava</name>
    <dbReference type="NCBI Taxonomy" id="95161"/>
    <lineage>
        <taxon>Bacteria</taxon>
        <taxon>Bacillati</taxon>
        <taxon>Actinomycetota</taxon>
        <taxon>Actinomycetes</taxon>
        <taxon>Pseudonocardiales</taxon>
        <taxon>Pseudonocardiaceae</taxon>
        <taxon>Saccharopolyspora</taxon>
    </lineage>
</organism>
<dbReference type="STRING" id="95161.SAMN05660874_00013"/>
<evidence type="ECO:0000313" key="2">
    <source>
        <dbReference type="Proteomes" id="UP000198852"/>
    </source>
</evidence>
<name>A0A1I6NRL5_9PSEU</name>
<evidence type="ECO:0000313" key="1">
    <source>
        <dbReference type="EMBL" id="SFS30549.1"/>
    </source>
</evidence>
<keyword evidence="2" id="KW-1185">Reference proteome</keyword>
<accession>A0A1I6NRL5</accession>
<proteinExistence type="predicted"/>
<dbReference type="AlphaFoldDB" id="A0A1I6NRL5"/>
<dbReference type="Proteomes" id="UP000198852">
    <property type="component" value="Unassembled WGS sequence"/>
</dbReference>
<dbReference type="OrthoDB" id="2361182at2"/>
<dbReference type="RefSeq" id="WP_093412672.1">
    <property type="nucleotide sequence ID" value="NZ_FOZX01000001.1"/>
</dbReference>
<dbReference type="EMBL" id="FOZX01000001">
    <property type="protein sequence ID" value="SFS30549.1"/>
    <property type="molecule type" value="Genomic_DNA"/>
</dbReference>
<protein>
    <submittedName>
        <fullName evidence="1">Uncharacterized protein</fullName>
    </submittedName>
</protein>